<dbReference type="GO" id="GO:0000160">
    <property type="term" value="P:phosphorelay signal transduction system"/>
    <property type="evidence" value="ECO:0007669"/>
    <property type="project" value="UniProtKB-KW"/>
</dbReference>
<keyword evidence="5" id="KW-0902">Two-component regulatory system</keyword>
<dbReference type="EMBL" id="AYSL01001310">
    <property type="protein sequence ID" value="KTF06185.1"/>
    <property type="molecule type" value="Genomic_DNA"/>
</dbReference>
<evidence type="ECO:0000259" key="6">
    <source>
        <dbReference type="PROSITE" id="PS50109"/>
    </source>
</evidence>
<keyword evidence="3" id="KW-0808">Transferase</keyword>
<sequence>VTAASATRPERGFLIDRDLPSEHLGLITDADRLLQVLINVISNARKYCDAEHPVLTIRVQRPQGGGAVIDVIDNGSGIDSGRQSLIFEKFAA</sequence>
<protein>
    <recommendedName>
        <fullName evidence="2">histidine kinase</fullName>
        <ecNumber evidence="2">2.7.13.3</ecNumber>
    </recommendedName>
</protein>
<comment type="catalytic activity">
    <reaction evidence="1">
        <text>ATP + protein L-histidine = ADP + protein N-phospho-L-histidine.</text>
        <dbReference type="EC" id="2.7.13.3"/>
    </reaction>
</comment>
<accession>A0A1B6NRR7</accession>
<gene>
    <name evidence="7" type="ORF">MGSAQ_002319</name>
</gene>
<dbReference type="Pfam" id="PF02518">
    <property type="entry name" value="HATPase_c"/>
    <property type="match status" value="1"/>
</dbReference>
<evidence type="ECO:0000256" key="3">
    <source>
        <dbReference type="ARBA" id="ARBA00022679"/>
    </source>
</evidence>
<reference evidence="7" key="1">
    <citation type="submission" date="2013-11" db="EMBL/GenBank/DDBJ databases">
        <title>Microbial diversity, functional groups and degradation webs in Northern and Southern Mediterranean and Red Sea marine crude oil polluted sites.</title>
        <authorList>
            <person name="Daffonchio D."/>
            <person name="Mapelli F."/>
            <person name="Ferrer M."/>
            <person name="Richter M."/>
            <person name="Cherif A."/>
            <person name="Malkawi H.I."/>
            <person name="Yakimov M.M."/>
            <person name="Abdel-Fattah Y.R."/>
            <person name="Blaghen M."/>
            <person name="Golyshin P.N."/>
            <person name="Kalogerakis N."/>
            <person name="Boon N."/>
            <person name="Magagnini M."/>
            <person name="Fava F."/>
        </authorList>
    </citation>
    <scope>NUCLEOTIDE SEQUENCE</scope>
</reference>
<evidence type="ECO:0000256" key="2">
    <source>
        <dbReference type="ARBA" id="ARBA00012438"/>
    </source>
</evidence>
<keyword evidence="4 7" id="KW-0418">Kinase</keyword>
<dbReference type="PANTHER" id="PTHR43711:SF1">
    <property type="entry name" value="HISTIDINE KINASE 1"/>
    <property type="match status" value="1"/>
</dbReference>
<dbReference type="SUPFAM" id="SSF55874">
    <property type="entry name" value="ATPase domain of HSP90 chaperone/DNA topoisomerase II/histidine kinase"/>
    <property type="match status" value="1"/>
</dbReference>
<dbReference type="InterPro" id="IPR005467">
    <property type="entry name" value="His_kinase_dom"/>
</dbReference>
<evidence type="ECO:0000313" key="7">
    <source>
        <dbReference type="EMBL" id="KTF06185.1"/>
    </source>
</evidence>
<name>A0A1B6NRR7_9ZZZZ</name>
<comment type="caution">
    <text evidence="7">The sequence shown here is derived from an EMBL/GenBank/DDBJ whole genome shotgun (WGS) entry which is preliminary data.</text>
</comment>
<dbReference type="PROSITE" id="PS50109">
    <property type="entry name" value="HIS_KIN"/>
    <property type="match status" value="1"/>
</dbReference>
<dbReference type="PANTHER" id="PTHR43711">
    <property type="entry name" value="TWO-COMPONENT HISTIDINE KINASE"/>
    <property type="match status" value="1"/>
</dbReference>
<feature type="domain" description="Histidine kinase" evidence="6">
    <location>
        <begin position="1"/>
        <end position="92"/>
    </location>
</feature>
<dbReference type="GO" id="GO:0004673">
    <property type="term" value="F:protein histidine kinase activity"/>
    <property type="evidence" value="ECO:0007669"/>
    <property type="project" value="UniProtKB-EC"/>
</dbReference>
<proteinExistence type="predicted"/>
<evidence type="ECO:0000256" key="4">
    <source>
        <dbReference type="ARBA" id="ARBA00022777"/>
    </source>
</evidence>
<dbReference type="EC" id="2.7.13.3" evidence="2"/>
<dbReference type="AlphaFoldDB" id="A0A1B6NRR7"/>
<organism evidence="7">
    <name type="scientific">marine sediment metagenome</name>
    <dbReference type="NCBI Taxonomy" id="412755"/>
    <lineage>
        <taxon>unclassified sequences</taxon>
        <taxon>metagenomes</taxon>
        <taxon>ecological metagenomes</taxon>
    </lineage>
</organism>
<evidence type="ECO:0000256" key="5">
    <source>
        <dbReference type="ARBA" id="ARBA00023012"/>
    </source>
</evidence>
<evidence type="ECO:0000256" key="1">
    <source>
        <dbReference type="ARBA" id="ARBA00000085"/>
    </source>
</evidence>
<dbReference type="InterPro" id="IPR036890">
    <property type="entry name" value="HATPase_C_sf"/>
</dbReference>
<dbReference type="InterPro" id="IPR003594">
    <property type="entry name" value="HATPase_dom"/>
</dbReference>
<dbReference type="InterPro" id="IPR050736">
    <property type="entry name" value="Sensor_HK_Regulatory"/>
</dbReference>
<dbReference type="Gene3D" id="3.30.565.10">
    <property type="entry name" value="Histidine kinase-like ATPase, C-terminal domain"/>
    <property type="match status" value="1"/>
</dbReference>
<feature type="non-terminal residue" evidence="7">
    <location>
        <position position="1"/>
    </location>
</feature>